<dbReference type="SUPFAM" id="SSF53335">
    <property type="entry name" value="S-adenosyl-L-methionine-dependent methyltransferases"/>
    <property type="match status" value="1"/>
</dbReference>
<protein>
    <recommendedName>
        <fullName evidence="3">Methyltransferase type 11</fullName>
    </recommendedName>
</protein>
<dbReference type="STRING" id="1185766.SAMN05216224_104261"/>
<gene>
    <name evidence="1" type="ORF">DL1_08040</name>
</gene>
<dbReference type="InterPro" id="IPR029063">
    <property type="entry name" value="SAM-dependent_MTases_sf"/>
</dbReference>
<evidence type="ECO:0000313" key="1">
    <source>
        <dbReference type="EMBL" id="KEP68916.1"/>
    </source>
</evidence>
<dbReference type="Gene3D" id="3.40.50.150">
    <property type="entry name" value="Vaccinia Virus protein VP39"/>
    <property type="match status" value="1"/>
</dbReference>
<dbReference type="AlphaFoldDB" id="A0A074TAV2"/>
<proteinExistence type="predicted"/>
<dbReference type="RefSeq" id="WP_051693587.1">
    <property type="nucleotide sequence ID" value="NZ_FOVB01000004.1"/>
</dbReference>
<keyword evidence="2" id="KW-1185">Reference proteome</keyword>
<sequence length="238" mass="26190">MTAIDLARISANSIPNPAIALIGFQRTSQISRDARQAWEDGDRSLLEAEAAQRRDEIFSGALKEIYEEFTPISDALALMGRKPAHVIDIGCGQALNDALMVKAYDPRITLIDIEETKEQYHSWNSAGAGYASLAVAKAFLEENGAREVTTINPRETPNALSGLSGDLVTSLISCGFHYPIGEYLPLMLKTIRAGGVVILDLRTRYFKAPDAALTELLENSRQITLSTLPRRRRILFAQ</sequence>
<organism evidence="1 2">
    <name type="scientific">Thioclava dalianensis</name>
    <dbReference type="NCBI Taxonomy" id="1185766"/>
    <lineage>
        <taxon>Bacteria</taxon>
        <taxon>Pseudomonadati</taxon>
        <taxon>Pseudomonadota</taxon>
        <taxon>Alphaproteobacteria</taxon>
        <taxon>Rhodobacterales</taxon>
        <taxon>Paracoccaceae</taxon>
        <taxon>Thioclava</taxon>
    </lineage>
</organism>
<comment type="caution">
    <text evidence="1">The sequence shown here is derived from an EMBL/GenBank/DDBJ whole genome shotgun (WGS) entry which is preliminary data.</text>
</comment>
<accession>A0A074TAV2</accession>
<reference evidence="1 2" key="1">
    <citation type="submission" date="2014-03" db="EMBL/GenBank/DDBJ databases">
        <title>The draft genome sequence of Thioclava dalianensis DLFJ1-1.</title>
        <authorList>
            <person name="Lai Q."/>
            <person name="Shao Z."/>
        </authorList>
    </citation>
    <scope>NUCLEOTIDE SEQUENCE [LARGE SCALE GENOMIC DNA]</scope>
    <source>
        <strain evidence="1 2">DLFJ1-1</strain>
    </source>
</reference>
<evidence type="ECO:0000313" key="2">
    <source>
        <dbReference type="Proteomes" id="UP000027725"/>
    </source>
</evidence>
<name>A0A074TAV2_9RHOB</name>
<dbReference type="Proteomes" id="UP000027725">
    <property type="component" value="Unassembled WGS sequence"/>
</dbReference>
<dbReference type="OrthoDB" id="7666974at2"/>
<evidence type="ECO:0008006" key="3">
    <source>
        <dbReference type="Google" id="ProtNLM"/>
    </source>
</evidence>
<dbReference type="EMBL" id="JHEH01000021">
    <property type="protein sequence ID" value="KEP68916.1"/>
    <property type="molecule type" value="Genomic_DNA"/>
</dbReference>
<dbReference type="eggNOG" id="COG2813">
    <property type="taxonomic scope" value="Bacteria"/>
</dbReference>